<protein>
    <submittedName>
        <fullName evidence="1">Uncharacterized protein</fullName>
    </submittedName>
</protein>
<accession>J9CPN6</accession>
<dbReference type="EMBL" id="AMCI01002699">
    <property type="protein sequence ID" value="EJX02061.1"/>
    <property type="molecule type" value="Genomic_DNA"/>
</dbReference>
<reference evidence="1" key="1">
    <citation type="journal article" date="2012" name="PLoS ONE">
        <title>Gene sets for utilization of primary and secondary nutrition supplies in the distal gut of endangered iberian lynx.</title>
        <authorList>
            <person name="Alcaide M."/>
            <person name="Messina E."/>
            <person name="Richter M."/>
            <person name="Bargiela R."/>
            <person name="Peplies J."/>
            <person name="Huws S.A."/>
            <person name="Newbold C.J."/>
            <person name="Golyshin P.N."/>
            <person name="Simon M.A."/>
            <person name="Lopez G."/>
            <person name="Yakimov M.M."/>
            <person name="Ferrer M."/>
        </authorList>
    </citation>
    <scope>NUCLEOTIDE SEQUENCE</scope>
</reference>
<evidence type="ECO:0000313" key="1">
    <source>
        <dbReference type="EMBL" id="EJX02061.1"/>
    </source>
</evidence>
<comment type="caution">
    <text evidence="1">The sequence shown here is derived from an EMBL/GenBank/DDBJ whole genome shotgun (WGS) entry which is preliminary data.</text>
</comment>
<dbReference type="AlphaFoldDB" id="J9CPN6"/>
<sequence>MRNKYNGIALTFKVNKLLKEFACLLSCQNCGRLVQNQNFGTTNQSL</sequence>
<gene>
    <name evidence="1" type="ORF">EVA_09831</name>
</gene>
<name>J9CPN6_9ZZZZ</name>
<organism evidence="1">
    <name type="scientific">gut metagenome</name>
    <dbReference type="NCBI Taxonomy" id="749906"/>
    <lineage>
        <taxon>unclassified sequences</taxon>
        <taxon>metagenomes</taxon>
        <taxon>organismal metagenomes</taxon>
    </lineage>
</organism>
<proteinExistence type="predicted"/>